<dbReference type="Pfam" id="PF04239">
    <property type="entry name" value="DUF421"/>
    <property type="match status" value="1"/>
</dbReference>
<feature type="region of interest" description="Disordered" evidence="7">
    <location>
        <begin position="216"/>
        <end position="239"/>
    </location>
</feature>
<dbReference type="Gene3D" id="3.30.240.20">
    <property type="entry name" value="bsu07140 like domains"/>
    <property type="match status" value="1"/>
</dbReference>
<feature type="domain" description="YetF C-terminal" evidence="9">
    <location>
        <begin position="117"/>
        <end position="194"/>
    </location>
</feature>
<evidence type="ECO:0000256" key="5">
    <source>
        <dbReference type="ARBA" id="ARBA00022989"/>
    </source>
</evidence>
<dbReference type="InParanoid" id="A0A1Y1UJK6"/>
<evidence type="ECO:0000256" key="1">
    <source>
        <dbReference type="ARBA" id="ARBA00004651"/>
    </source>
</evidence>
<evidence type="ECO:0000256" key="7">
    <source>
        <dbReference type="SAM" id="MobiDB-lite"/>
    </source>
</evidence>
<organism evidence="10 11">
    <name type="scientific">Kockovaella imperatae</name>
    <dbReference type="NCBI Taxonomy" id="4999"/>
    <lineage>
        <taxon>Eukaryota</taxon>
        <taxon>Fungi</taxon>
        <taxon>Dikarya</taxon>
        <taxon>Basidiomycota</taxon>
        <taxon>Agaricomycotina</taxon>
        <taxon>Tremellomycetes</taxon>
        <taxon>Tremellales</taxon>
        <taxon>Cuniculitremaceae</taxon>
        <taxon>Kockovaella</taxon>
    </lineage>
</organism>
<keyword evidence="6 8" id="KW-0472">Membrane</keyword>
<feature type="compositionally biased region" description="Basic and acidic residues" evidence="7">
    <location>
        <begin position="216"/>
        <end position="228"/>
    </location>
</feature>
<dbReference type="AlphaFoldDB" id="A0A1Y1UJK6"/>
<feature type="transmembrane region" description="Helical" evidence="8">
    <location>
        <begin position="89"/>
        <end position="109"/>
    </location>
</feature>
<dbReference type="Proteomes" id="UP000193218">
    <property type="component" value="Unassembled WGS sequence"/>
</dbReference>
<dbReference type="InterPro" id="IPR023090">
    <property type="entry name" value="UPF0702_alpha/beta_dom_sf"/>
</dbReference>
<keyword evidence="5 8" id="KW-1133">Transmembrane helix</keyword>
<evidence type="ECO:0000313" key="11">
    <source>
        <dbReference type="Proteomes" id="UP000193218"/>
    </source>
</evidence>
<accession>A0A1Y1UJK6</accession>
<keyword evidence="11" id="KW-1185">Reference proteome</keyword>
<sequence>MSNLTYQDCGNGVTASQNPAGFDAIQVSDFFSIASLLHPITVGAIAIVTLFLYLRLSSNRCVAPVTLFDWIINVALGSTLAGIVNGTSLLRGLISLVTLLLFQLILSYMSSNYGSILEHAINAPPLVIAFRGRALDKVMAHHRVSKSDLNGALRRFGIWNISQIEAVIIEPTGEFTIYKQNDCPEGVNPEVLMDVPGYRRLVEHFDKEGIAGCSTSKKDKQLNKKKDGQIANDLASREA</sequence>
<evidence type="ECO:0000256" key="2">
    <source>
        <dbReference type="ARBA" id="ARBA00006448"/>
    </source>
</evidence>
<evidence type="ECO:0000313" key="10">
    <source>
        <dbReference type="EMBL" id="ORX38233.1"/>
    </source>
</evidence>
<dbReference type="RefSeq" id="XP_021872155.1">
    <property type="nucleotide sequence ID" value="XM_022015244.1"/>
</dbReference>
<feature type="transmembrane region" description="Helical" evidence="8">
    <location>
        <begin position="30"/>
        <end position="54"/>
    </location>
</feature>
<evidence type="ECO:0000259" key="9">
    <source>
        <dbReference type="Pfam" id="PF04239"/>
    </source>
</evidence>
<gene>
    <name evidence="10" type="ORF">BD324DRAFT_620100</name>
</gene>
<comment type="caution">
    <text evidence="10">The sequence shown here is derived from an EMBL/GenBank/DDBJ whole genome shotgun (WGS) entry which is preliminary data.</text>
</comment>
<dbReference type="OrthoDB" id="3826282at2759"/>
<feature type="transmembrane region" description="Helical" evidence="8">
    <location>
        <begin position="61"/>
        <end position="83"/>
    </location>
</feature>
<evidence type="ECO:0000256" key="4">
    <source>
        <dbReference type="ARBA" id="ARBA00022692"/>
    </source>
</evidence>
<dbReference type="EMBL" id="NBSH01000004">
    <property type="protein sequence ID" value="ORX38233.1"/>
    <property type="molecule type" value="Genomic_DNA"/>
</dbReference>
<keyword evidence="3" id="KW-1003">Cell membrane</keyword>
<name>A0A1Y1UJK6_9TREE</name>
<keyword evidence="4 8" id="KW-0812">Transmembrane</keyword>
<evidence type="ECO:0000256" key="6">
    <source>
        <dbReference type="ARBA" id="ARBA00023136"/>
    </source>
</evidence>
<dbReference type="GeneID" id="33557052"/>
<protein>
    <recommendedName>
        <fullName evidence="9">YetF C-terminal domain-containing protein</fullName>
    </recommendedName>
</protein>
<comment type="similarity">
    <text evidence="2">Belongs to the UPF0702 family.</text>
</comment>
<reference evidence="10 11" key="1">
    <citation type="submission" date="2017-03" db="EMBL/GenBank/DDBJ databases">
        <title>Widespread Adenine N6-methylation of Active Genes in Fungi.</title>
        <authorList>
            <consortium name="DOE Joint Genome Institute"/>
            <person name="Mondo S.J."/>
            <person name="Dannebaum R.O."/>
            <person name="Kuo R.C."/>
            <person name="Louie K.B."/>
            <person name="Bewick A.J."/>
            <person name="Labutti K."/>
            <person name="Haridas S."/>
            <person name="Kuo A."/>
            <person name="Salamov A."/>
            <person name="Ahrendt S.R."/>
            <person name="Lau R."/>
            <person name="Bowen B.P."/>
            <person name="Lipzen A."/>
            <person name="Sullivan W."/>
            <person name="Andreopoulos W.B."/>
            <person name="Clum A."/>
            <person name="Lindquist E."/>
            <person name="Daum C."/>
            <person name="Northen T.R."/>
            <person name="Ramamoorthy G."/>
            <person name="Schmitz R.J."/>
            <person name="Gryganskyi A."/>
            <person name="Culley D."/>
            <person name="Magnuson J."/>
            <person name="James T.Y."/>
            <person name="O'Malley M.A."/>
            <person name="Stajich J.E."/>
            <person name="Spatafora J.W."/>
            <person name="Visel A."/>
            <person name="Grigoriev I.V."/>
        </authorList>
    </citation>
    <scope>NUCLEOTIDE SEQUENCE [LARGE SCALE GENOMIC DNA]</scope>
    <source>
        <strain evidence="10 11">NRRL Y-17943</strain>
    </source>
</reference>
<dbReference type="PANTHER" id="PTHR34582">
    <property type="entry name" value="UPF0702 TRANSMEMBRANE PROTEIN YCAP"/>
    <property type="match status" value="1"/>
</dbReference>
<dbReference type="PANTHER" id="PTHR34582:SF6">
    <property type="entry name" value="UPF0702 TRANSMEMBRANE PROTEIN YCAP"/>
    <property type="match status" value="1"/>
</dbReference>
<evidence type="ECO:0000256" key="8">
    <source>
        <dbReference type="SAM" id="Phobius"/>
    </source>
</evidence>
<comment type="subcellular location">
    <subcellularLocation>
        <location evidence="1">Cell membrane</location>
        <topology evidence="1">Multi-pass membrane protein</topology>
    </subcellularLocation>
</comment>
<proteinExistence type="inferred from homology"/>
<dbReference type="InterPro" id="IPR007353">
    <property type="entry name" value="DUF421"/>
</dbReference>
<evidence type="ECO:0000256" key="3">
    <source>
        <dbReference type="ARBA" id="ARBA00022475"/>
    </source>
</evidence>
<dbReference type="GO" id="GO:0005886">
    <property type="term" value="C:plasma membrane"/>
    <property type="evidence" value="ECO:0007669"/>
    <property type="project" value="UniProtKB-SubCell"/>
</dbReference>